<evidence type="ECO:0000313" key="12">
    <source>
        <dbReference type="EMBL" id="OFJ51765.1"/>
    </source>
</evidence>
<feature type="chain" id="PRO_5024529453" description="Phosphatidylserine decarboxylase alpha chain" evidence="11">
    <location>
        <begin position="205"/>
        <end position="236"/>
    </location>
</feature>
<keyword evidence="3 11" id="KW-0210">Decarboxylase</keyword>
<keyword evidence="8 11" id="KW-0456">Lyase</keyword>
<evidence type="ECO:0000256" key="9">
    <source>
        <dbReference type="ARBA" id="ARBA00023264"/>
    </source>
</evidence>
<dbReference type="InterPro" id="IPR003817">
    <property type="entry name" value="PS_Dcarbxylase"/>
</dbReference>
<comment type="PTM">
    <text evidence="11">Is synthesized initially as an inactive proenzyme. Formation of the active enzyme involves a self-maturation process in which the active site pyruvoyl group is generated from an internal serine residue via an autocatalytic post-translational modification. Two non-identical subunits are generated from the proenzyme in this reaction, and the pyruvate is formed at the N-terminus of the alpha chain, which is derived from the carboxyl end of the proenzyme. The post-translation cleavage follows an unusual pathway, termed non-hydrolytic serinolysis, in which the side chain hydroxyl group of the serine supplies its oxygen atom to form the C-terminus of the beta chain, while the remainder of the serine residue undergoes an oxidative deamination to produce ammonia and the pyruvoyl prosthetic group on the alpha chain.</text>
</comment>
<reference evidence="12 13" key="1">
    <citation type="submission" date="2016-09" db="EMBL/GenBank/DDBJ databases">
        <title>genome sequence of Mycobacterium sp. 739 SCH.</title>
        <authorList>
            <person name="Greninger A.L."/>
            <person name="Qin X."/>
            <person name="Jerome K."/>
            <person name="Vora S."/>
            <person name="Quinn K."/>
        </authorList>
    </citation>
    <scope>NUCLEOTIDE SEQUENCE [LARGE SCALE GENOMIC DNA]</scope>
    <source>
        <strain evidence="12 13">SCH</strain>
    </source>
</reference>
<evidence type="ECO:0000256" key="10">
    <source>
        <dbReference type="ARBA" id="ARBA00023317"/>
    </source>
</evidence>
<dbReference type="EMBL" id="MCHX01000056">
    <property type="protein sequence ID" value="OFJ51765.1"/>
    <property type="molecule type" value="Genomic_DNA"/>
</dbReference>
<keyword evidence="4 11" id="KW-0443">Lipid metabolism</keyword>
<proteinExistence type="inferred from homology"/>
<dbReference type="GO" id="GO:0005886">
    <property type="term" value="C:plasma membrane"/>
    <property type="evidence" value="ECO:0007669"/>
    <property type="project" value="UniProtKB-SubCell"/>
</dbReference>
<keyword evidence="2 11" id="KW-0444">Lipid biosynthesis</keyword>
<keyword evidence="10 11" id="KW-0670">Pyruvate</keyword>
<dbReference type="PANTHER" id="PTHR35809:SF1">
    <property type="entry name" value="ARCHAETIDYLSERINE DECARBOXYLASE PROENZYME-RELATED"/>
    <property type="match status" value="1"/>
</dbReference>
<dbReference type="OrthoDB" id="9790893at2"/>
<dbReference type="NCBIfam" id="NF003679">
    <property type="entry name" value="PRK05305.1-3"/>
    <property type="match status" value="1"/>
</dbReference>
<dbReference type="RefSeq" id="WP_070354986.1">
    <property type="nucleotide sequence ID" value="NZ_CP043474.1"/>
</dbReference>
<comment type="catalytic activity">
    <reaction evidence="11">
        <text>a 1,2-diacyl-sn-glycero-3-phospho-L-serine + H(+) = a 1,2-diacyl-sn-glycero-3-phosphoethanolamine + CO2</text>
        <dbReference type="Rhea" id="RHEA:20828"/>
        <dbReference type="ChEBI" id="CHEBI:15378"/>
        <dbReference type="ChEBI" id="CHEBI:16526"/>
        <dbReference type="ChEBI" id="CHEBI:57262"/>
        <dbReference type="ChEBI" id="CHEBI:64612"/>
        <dbReference type="EC" id="4.1.1.65"/>
    </reaction>
</comment>
<comment type="pathway">
    <text evidence="11">Phospholipid metabolism; phosphatidylethanolamine biosynthesis; phosphatidylethanolamine from CDP-diacylglycerol: step 2/2.</text>
</comment>
<evidence type="ECO:0000256" key="4">
    <source>
        <dbReference type="ARBA" id="ARBA00023098"/>
    </source>
</evidence>
<comment type="function">
    <text evidence="11">Catalyzes the formation of phosphatidylethanolamine (PtdEtn) from phosphatidylserine (PtdSer).</text>
</comment>
<evidence type="ECO:0000256" key="3">
    <source>
        <dbReference type="ARBA" id="ARBA00022793"/>
    </source>
</evidence>
<organism evidence="12 13">
    <name type="scientific">Mycolicibacterium grossiae</name>
    <dbReference type="NCBI Taxonomy" id="1552759"/>
    <lineage>
        <taxon>Bacteria</taxon>
        <taxon>Bacillati</taxon>
        <taxon>Actinomycetota</taxon>
        <taxon>Actinomycetes</taxon>
        <taxon>Mycobacteriales</taxon>
        <taxon>Mycobacteriaceae</taxon>
        <taxon>Mycolicibacterium</taxon>
    </lineage>
</organism>
<evidence type="ECO:0000256" key="1">
    <source>
        <dbReference type="ARBA" id="ARBA00022475"/>
    </source>
</evidence>
<dbReference type="InterPro" id="IPR033175">
    <property type="entry name" value="PSD-A"/>
</dbReference>
<feature type="modified residue" description="Pyruvic acid (Ser); by autocatalysis" evidence="11">
    <location>
        <position position="205"/>
    </location>
</feature>
<evidence type="ECO:0000256" key="5">
    <source>
        <dbReference type="ARBA" id="ARBA00023136"/>
    </source>
</evidence>
<evidence type="ECO:0000256" key="2">
    <source>
        <dbReference type="ARBA" id="ARBA00022516"/>
    </source>
</evidence>
<feature type="chain" id="PRO_5024529452" description="Phosphatidylserine decarboxylase beta chain" evidence="11">
    <location>
        <begin position="1"/>
        <end position="204"/>
    </location>
</feature>
<dbReference type="GO" id="GO:0004609">
    <property type="term" value="F:phosphatidylserine decarboxylase activity"/>
    <property type="evidence" value="ECO:0007669"/>
    <property type="project" value="UniProtKB-UniRule"/>
</dbReference>
<dbReference type="GO" id="GO:0006646">
    <property type="term" value="P:phosphatidylethanolamine biosynthetic process"/>
    <property type="evidence" value="ECO:0007669"/>
    <property type="project" value="UniProtKB-UniRule"/>
</dbReference>
<keyword evidence="6 11" id="KW-0865">Zymogen</keyword>
<feature type="site" description="Cleavage (non-hydrolytic); by autocatalysis" evidence="11">
    <location>
        <begin position="204"/>
        <end position="205"/>
    </location>
</feature>
<dbReference type="HAMAP" id="MF_00664">
    <property type="entry name" value="PS_decarb_PSD_A"/>
    <property type="match status" value="1"/>
</dbReference>
<evidence type="ECO:0000256" key="6">
    <source>
        <dbReference type="ARBA" id="ARBA00023145"/>
    </source>
</evidence>
<keyword evidence="5 11" id="KW-0472">Membrane</keyword>
<comment type="similarity">
    <text evidence="11">Belongs to the phosphatidylserine decarboxylase family. PSD-A subfamily.</text>
</comment>
<accession>A0A1E8PZM4</accession>
<dbReference type="PANTHER" id="PTHR35809">
    <property type="entry name" value="ARCHAETIDYLSERINE DECARBOXYLASE PROENZYME-RELATED"/>
    <property type="match status" value="1"/>
</dbReference>
<evidence type="ECO:0000313" key="13">
    <source>
        <dbReference type="Proteomes" id="UP000178953"/>
    </source>
</evidence>
<evidence type="ECO:0000256" key="11">
    <source>
        <dbReference type="HAMAP-Rule" id="MF_00664"/>
    </source>
</evidence>
<comment type="subunit">
    <text evidence="11">Heterodimer of a large membrane-associated beta subunit and a small pyruvoyl-containing alpha subunit.</text>
</comment>
<feature type="active site" description="Schiff-base intermediate with substrate; via pyruvic acid" evidence="11">
    <location>
        <position position="205"/>
    </location>
</feature>
<dbReference type="Pfam" id="PF02666">
    <property type="entry name" value="PS_Dcarbxylase"/>
    <property type="match status" value="1"/>
</dbReference>
<keyword evidence="7 11" id="KW-0594">Phospholipid biosynthesis</keyword>
<comment type="caution">
    <text evidence="12">The sequence shown here is derived from an EMBL/GenBank/DDBJ whole genome shotgun (WGS) entry which is preliminary data.</text>
</comment>
<dbReference type="Proteomes" id="UP000178953">
    <property type="component" value="Unassembled WGS sequence"/>
</dbReference>
<dbReference type="EC" id="4.1.1.65" evidence="11"/>
<keyword evidence="13" id="KW-1185">Reference proteome</keyword>
<evidence type="ECO:0000256" key="7">
    <source>
        <dbReference type="ARBA" id="ARBA00023209"/>
    </source>
</evidence>
<keyword evidence="1 11" id="KW-1003">Cell membrane</keyword>
<protein>
    <recommendedName>
        <fullName evidence="11">Phosphatidylserine decarboxylase proenzyme</fullName>
        <ecNumber evidence="11">4.1.1.65</ecNumber>
    </recommendedName>
    <component>
        <recommendedName>
            <fullName evidence="11">Phosphatidylserine decarboxylase alpha chain</fullName>
        </recommendedName>
    </component>
    <component>
        <recommendedName>
            <fullName evidence="11">Phosphatidylserine decarboxylase beta chain</fullName>
        </recommendedName>
    </component>
</protein>
<sequence length="236" mass="25203">MARPARPPDHPQSEASRLVDLVRTQFPPLHRAGLPFVGAGVGVAAVGRRSRVIRTAGLAAAGASAVFFRHPPRVPPTRPHLVVAPADGRVTLIDEVPPPAELGMPAEPMTRISIFLSIFDAHVQRAPVAGDVVSVKYRPGAFLSADKEEASDANERNSMWLRTPDGVDVAVVQIAGLIARRIVCDTHAGATLALGETYGLIRFGSRLDTYVPRDATVLVEPGQRAIGAETPLAEWR</sequence>
<dbReference type="AlphaFoldDB" id="A0A1E8PZM4"/>
<dbReference type="UniPathway" id="UPA00558">
    <property type="reaction ID" value="UER00616"/>
</dbReference>
<name>A0A1E8PZM4_9MYCO</name>
<keyword evidence="9 11" id="KW-1208">Phospholipid metabolism</keyword>
<comment type="subcellular location">
    <subcellularLocation>
        <location evidence="11">Cell membrane</location>
        <topology evidence="11">Peripheral membrane protein</topology>
    </subcellularLocation>
</comment>
<evidence type="ECO:0000256" key="8">
    <source>
        <dbReference type="ARBA" id="ARBA00023239"/>
    </source>
</evidence>
<comment type="cofactor">
    <cofactor evidence="11">
        <name>pyruvate</name>
        <dbReference type="ChEBI" id="CHEBI:15361"/>
    </cofactor>
    <text evidence="11">Binds 1 pyruvoyl group covalently per subunit.</text>
</comment>
<gene>
    <name evidence="11" type="primary">psd</name>
    <name evidence="12" type="ORF">BEL07_20895</name>
</gene>